<reference evidence="8 9" key="1">
    <citation type="submission" date="2017-07" db="EMBL/GenBank/DDBJ databases">
        <title>The complete genome sequence of Bacillus mesonae strain H20-5, an efficient strain improving plant abiotic stress resistance.</title>
        <authorList>
            <person name="Kim S.Y."/>
            <person name="Song H."/>
            <person name="Sang M.K."/>
            <person name="Weon H.-Y."/>
            <person name="Song J."/>
        </authorList>
    </citation>
    <scope>NUCLEOTIDE SEQUENCE [LARGE SCALE GENOMIC DNA]</scope>
    <source>
        <strain evidence="8 9">H20-5</strain>
    </source>
</reference>
<dbReference type="CDD" id="cd06261">
    <property type="entry name" value="TM_PBP2"/>
    <property type="match status" value="2"/>
</dbReference>
<evidence type="ECO:0000256" key="1">
    <source>
        <dbReference type="ARBA" id="ARBA00004141"/>
    </source>
</evidence>
<organism evidence="8 9">
    <name type="scientific">Neobacillus mesonae</name>
    <dbReference type="NCBI Taxonomy" id="1193713"/>
    <lineage>
        <taxon>Bacteria</taxon>
        <taxon>Bacillati</taxon>
        <taxon>Bacillota</taxon>
        <taxon>Bacilli</taxon>
        <taxon>Bacillales</taxon>
        <taxon>Bacillaceae</taxon>
        <taxon>Neobacillus</taxon>
    </lineage>
</organism>
<feature type="transmembrane region" description="Helical" evidence="6">
    <location>
        <begin position="399"/>
        <end position="422"/>
    </location>
</feature>
<feature type="transmembrane region" description="Helical" evidence="6">
    <location>
        <begin position="260"/>
        <end position="280"/>
    </location>
</feature>
<dbReference type="InterPro" id="IPR035906">
    <property type="entry name" value="MetI-like_sf"/>
</dbReference>
<feature type="domain" description="ABC transmembrane type-1" evidence="7">
    <location>
        <begin position="78"/>
        <end position="281"/>
    </location>
</feature>
<dbReference type="KEGG" id="nmk:CHR53_02220"/>
<evidence type="ECO:0000313" key="8">
    <source>
        <dbReference type="EMBL" id="AZU60176.1"/>
    </source>
</evidence>
<feature type="transmembrane region" description="Helical" evidence="6">
    <location>
        <begin position="82"/>
        <end position="101"/>
    </location>
</feature>
<feature type="transmembrane region" description="Helical" evidence="6">
    <location>
        <begin position="508"/>
        <end position="525"/>
    </location>
</feature>
<protein>
    <submittedName>
        <fullName evidence="8">Phosphonate ABC transporter permease</fullName>
    </submittedName>
</protein>
<dbReference type="Pfam" id="PF00528">
    <property type="entry name" value="BPD_transp_1"/>
    <property type="match status" value="2"/>
</dbReference>
<feature type="domain" description="ABC transmembrane type-1" evidence="7">
    <location>
        <begin position="362"/>
        <end position="566"/>
    </location>
</feature>
<keyword evidence="4 6" id="KW-1133">Transmembrane helix</keyword>
<dbReference type="OrthoDB" id="725at2"/>
<dbReference type="Gene3D" id="1.10.3720.10">
    <property type="entry name" value="MetI-like"/>
    <property type="match status" value="2"/>
</dbReference>
<evidence type="ECO:0000256" key="4">
    <source>
        <dbReference type="ARBA" id="ARBA00022989"/>
    </source>
</evidence>
<feature type="transmembrane region" description="Helical" evidence="6">
    <location>
        <begin position="545"/>
        <end position="566"/>
    </location>
</feature>
<dbReference type="SUPFAM" id="SSF161098">
    <property type="entry name" value="MetI-like"/>
    <property type="match status" value="2"/>
</dbReference>
<name>A0A3T0HSV2_9BACI</name>
<sequence>MNSVLTDISPNKKVKLRIGANEWLERLLVTMVLAFFLITLVFPLLALFAQALYNKDNIFVGIENFIEYFQTATLVSSLKNTLFISTITMFISVTLAFFYAYSITRTRIIGKGIFRYMALLPLFAPTMMHGIALMYLFGNQGFITKGFFGLFPGMDLHLYGPVGIIMAEIVYTFPQAFLILLITLKTTDNRLYEAAETLGTGKWKQFLTITLPSAKYGLISSMFVVFTLSFTDYGAPKVVGGQYNVLATDIYKQVVGQQNLSMGATVGFILMLPAVFAFLIDQLTQRKQSTYLSSKSVPYKIEENRKRDLAAFLYCFSITGFILILMFAVMAAALVKVWPYNLHLTLDHFSFSSYTGDGLAAYKNSLIVSFLTAVLGTILTFLFAYAIEKIRKLFVYRKISYLLSIIPLAVPGLVIGISYVFFFSRPEIIILNWSISNPFHSLYGTIWIIVLANILHFYSVAFVTATTALKKLDREFELVSESMGIPLYKTFFKITVPMCLPAILEMSMFYFVNSMVTISAVVFLYSADFKLAAISIVNMDDAGNWASAAAMSVLIVFTNIVVKLLYELGLKRLKKRTERWQLTNEN</sequence>
<proteinExistence type="inferred from homology"/>
<evidence type="ECO:0000313" key="9">
    <source>
        <dbReference type="Proteomes" id="UP000282892"/>
    </source>
</evidence>
<keyword evidence="3 6" id="KW-0812">Transmembrane</keyword>
<dbReference type="AlphaFoldDB" id="A0A3T0HSV2"/>
<dbReference type="EMBL" id="CP022572">
    <property type="protein sequence ID" value="AZU60176.1"/>
    <property type="molecule type" value="Genomic_DNA"/>
</dbReference>
<feature type="transmembrane region" description="Helical" evidence="6">
    <location>
        <begin position="366"/>
        <end position="387"/>
    </location>
</feature>
<dbReference type="InterPro" id="IPR017664">
    <property type="entry name" value="AminoethylPonate_ABC_perm-1"/>
</dbReference>
<feature type="transmembrane region" description="Helical" evidence="6">
    <location>
        <begin position="205"/>
        <end position="230"/>
    </location>
</feature>
<dbReference type="InterPro" id="IPR000515">
    <property type="entry name" value="MetI-like"/>
</dbReference>
<evidence type="ECO:0000256" key="2">
    <source>
        <dbReference type="ARBA" id="ARBA00022448"/>
    </source>
</evidence>
<dbReference type="PROSITE" id="PS50928">
    <property type="entry name" value="ABC_TM1"/>
    <property type="match status" value="2"/>
</dbReference>
<dbReference type="GO" id="GO:0055085">
    <property type="term" value="P:transmembrane transport"/>
    <property type="evidence" value="ECO:0007669"/>
    <property type="project" value="InterPro"/>
</dbReference>
<dbReference type="PANTHER" id="PTHR43496">
    <property type="entry name" value="PROTEIN LPLB"/>
    <property type="match status" value="1"/>
</dbReference>
<gene>
    <name evidence="8" type="ORF">CHR53_02220</name>
</gene>
<evidence type="ECO:0000259" key="7">
    <source>
        <dbReference type="PROSITE" id="PS50928"/>
    </source>
</evidence>
<evidence type="ECO:0000256" key="3">
    <source>
        <dbReference type="ARBA" id="ARBA00022692"/>
    </source>
</evidence>
<comment type="similarity">
    <text evidence="6">Belongs to the binding-protein-dependent transport system permease family.</text>
</comment>
<feature type="transmembrane region" description="Helical" evidence="6">
    <location>
        <begin position="27"/>
        <end position="49"/>
    </location>
</feature>
<dbReference type="GO" id="GO:0005886">
    <property type="term" value="C:plasma membrane"/>
    <property type="evidence" value="ECO:0007669"/>
    <property type="project" value="UniProtKB-SubCell"/>
</dbReference>
<keyword evidence="9" id="KW-1185">Reference proteome</keyword>
<dbReference type="Proteomes" id="UP000282892">
    <property type="component" value="Chromosome"/>
</dbReference>
<comment type="subcellular location">
    <subcellularLocation>
        <location evidence="6">Cell membrane</location>
        <topology evidence="6">Multi-pass membrane protein</topology>
    </subcellularLocation>
    <subcellularLocation>
        <location evidence="1">Membrane</location>
        <topology evidence="1">Multi-pass membrane protein</topology>
    </subcellularLocation>
</comment>
<feature type="transmembrane region" description="Helical" evidence="6">
    <location>
        <begin position="309"/>
        <end position="335"/>
    </location>
</feature>
<feature type="transmembrane region" description="Helical" evidence="6">
    <location>
        <begin position="442"/>
        <end position="465"/>
    </location>
</feature>
<dbReference type="PANTHER" id="PTHR43496:SF1">
    <property type="entry name" value="POLYGALACTURONAN_RHAMNOGALACTURONAN TRANSPORT SYSTEM PERMEASE PROTEIN YTEP"/>
    <property type="match status" value="1"/>
</dbReference>
<keyword evidence="2 6" id="KW-0813">Transport</keyword>
<keyword evidence="5 6" id="KW-0472">Membrane</keyword>
<dbReference type="RefSeq" id="WP_127484706.1">
    <property type="nucleotide sequence ID" value="NZ_CP022572.1"/>
</dbReference>
<accession>A0A3T0HSV2</accession>
<feature type="transmembrane region" description="Helical" evidence="6">
    <location>
        <begin position="158"/>
        <end position="184"/>
    </location>
</feature>
<dbReference type="STRING" id="1193713.GCA_001636315_02966"/>
<dbReference type="NCBIfam" id="TIGR03262">
    <property type="entry name" value="PhnU2"/>
    <property type="match status" value="1"/>
</dbReference>
<evidence type="ECO:0000256" key="6">
    <source>
        <dbReference type="RuleBase" id="RU363032"/>
    </source>
</evidence>
<feature type="transmembrane region" description="Helical" evidence="6">
    <location>
        <begin position="113"/>
        <end position="138"/>
    </location>
</feature>
<evidence type="ECO:0000256" key="5">
    <source>
        <dbReference type="ARBA" id="ARBA00023136"/>
    </source>
</evidence>